<evidence type="ECO:0000256" key="7">
    <source>
        <dbReference type="ARBA" id="ARBA00047899"/>
    </source>
</evidence>
<dbReference type="PROSITE" id="PS50011">
    <property type="entry name" value="PROTEIN_KINASE_DOM"/>
    <property type="match status" value="1"/>
</dbReference>
<evidence type="ECO:0000256" key="1">
    <source>
        <dbReference type="ARBA" id="ARBA00012513"/>
    </source>
</evidence>
<keyword evidence="3" id="KW-0808">Transferase</keyword>
<dbReference type="EMBL" id="HBFN01017602">
    <property type="protein sequence ID" value="CAD8796639.1"/>
    <property type="molecule type" value="Transcribed_RNA"/>
</dbReference>
<dbReference type="Gene3D" id="1.10.510.10">
    <property type="entry name" value="Transferase(Phosphotransferase) domain 1"/>
    <property type="match status" value="1"/>
</dbReference>
<protein>
    <recommendedName>
        <fullName evidence="1">non-specific serine/threonine protein kinase</fullName>
        <ecNumber evidence="1">2.7.11.1</ecNumber>
    </recommendedName>
</protein>
<dbReference type="InterPro" id="IPR008271">
    <property type="entry name" value="Ser/Thr_kinase_AS"/>
</dbReference>
<feature type="repeat" description="TPR" evidence="9">
    <location>
        <begin position="342"/>
        <end position="375"/>
    </location>
</feature>
<dbReference type="PROSITE" id="PS00108">
    <property type="entry name" value="PROTEIN_KINASE_ST"/>
    <property type="match status" value="1"/>
</dbReference>
<dbReference type="InterPro" id="IPR051131">
    <property type="entry name" value="NEK_Ser/Thr_kinase_NIMA"/>
</dbReference>
<dbReference type="InterPro" id="IPR011990">
    <property type="entry name" value="TPR-like_helical_dom_sf"/>
</dbReference>
<evidence type="ECO:0000256" key="10">
    <source>
        <dbReference type="PROSITE-ProRule" id="PRU10141"/>
    </source>
</evidence>
<dbReference type="InterPro" id="IPR000719">
    <property type="entry name" value="Prot_kinase_dom"/>
</dbReference>
<dbReference type="InterPro" id="IPR017441">
    <property type="entry name" value="Protein_kinase_ATP_BS"/>
</dbReference>
<comment type="similarity">
    <text evidence="11">Belongs to the protein kinase superfamily.</text>
</comment>
<keyword evidence="4 10" id="KW-0547">Nucleotide-binding</keyword>
<feature type="compositionally biased region" description="Low complexity" evidence="12">
    <location>
        <begin position="295"/>
        <end position="320"/>
    </location>
</feature>
<dbReference type="PROSITE" id="PS50005">
    <property type="entry name" value="TPR"/>
    <property type="match status" value="1"/>
</dbReference>
<dbReference type="InterPro" id="IPR011009">
    <property type="entry name" value="Kinase-like_dom_sf"/>
</dbReference>
<keyword evidence="5" id="KW-0418">Kinase</keyword>
<accession>A0A7S0YWH6</accession>
<dbReference type="AlphaFoldDB" id="A0A7S0YWH6"/>
<dbReference type="Gene3D" id="3.30.200.20">
    <property type="entry name" value="Phosphorylase Kinase, domain 1"/>
    <property type="match status" value="1"/>
</dbReference>
<keyword evidence="6 10" id="KW-0067">ATP-binding</keyword>
<proteinExistence type="inferred from homology"/>
<evidence type="ECO:0000256" key="12">
    <source>
        <dbReference type="SAM" id="MobiDB-lite"/>
    </source>
</evidence>
<dbReference type="GO" id="GO:0004674">
    <property type="term" value="F:protein serine/threonine kinase activity"/>
    <property type="evidence" value="ECO:0007669"/>
    <property type="project" value="UniProtKB-KW"/>
</dbReference>
<dbReference type="SUPFAM" id="SSF48452">
    <property type="entry name" value="TPR-like"/>
    <property type="match status" value="1"/>
</dbReference>
<comment type="catalytic activity">
    <reaction evidence="8">
        <text>L-seryl-[protein] + ATP = O-phospho-L-seryl-[protein] + ADP + H(+)</text>
        <dbReference type="Rhea" id="RHEA:17989"/>
        <dbReference type="Rhea" id="RHEA-COMP:9863"/>
        <dbReference type="Rhea" id="RHEA-COMP:11604"/>
        <dbReference type="ChEBI" id="CHEBI:15378"/>
        <dbReference type="ChEBI" id="CHEBI:29999"/>
        <dbReference type="ChEBI" id="CHEBI:30616"/>
        <dbReference type="ChEBI" id="CHEBI:83421"/>
        <dbReference type="ChEBI" id="CHEBI:456216"/>
        <dbReference type="EC" id="2.7.11.1"/>
    </reaction>
</comment>
<evidence type="ECO:0000313" key="14">
    <source>
        <dbReference type="EMBL" id="CAD8796639.1"/>
    </source>
</evidence>
<gene>
    <name evidence="14" type="ORF">HTEP1355_LOCUS10279</name>
</gene>
<evidence type="ECO:0000256" key="8">
    <source>
        <dbReference type="ARBA" id="ARBA00048679"/>
    </source>
</evidence>
<keyword evidence="9" id="KW-0802">TPR repeat</keyword>
<feature type="binding site" evidence="10">
    <location>
        <position position="34"/>
    </location>
    <ligand>
        <name>ATP</name>
        <dbReference type="ChEBI" id="CHEBI:30616"/>
    </ligand>
</feature>
<evidence type="ECO:0000256" key="4">
    <source>
        <dbReference type="ARBA" id="ARBA00022741"/>
    </source>
</evidence>
<dbReference type="Pfam" id="PF00069">
    <property type="entry name" value="Pkinase"/>
    <property type="match status" value="1"/>
</dbReference>
<evidence type="ECO:0000256" key="6">
    <source>
        <dbReference type="ARBA" id="ARBA00022840"/>
    </source>
</evidence>
<feature type="region of interest" description="Disordered" evidence="12">
    <location>
        <begin position="292"/>
        <end position="344"/>
    </location>
</feature>
<feature type="domain" description="Protein kinase" evidence="13">
    <location>
        <begin position="4"/>
        <end position="271"/>
    </location>
</feature>
<dbReference type="GO" id="GO:0005524">
    <property type="term" value="F:ATP binding"/>
    <property type="evidence" value="ECO:0007669"/>
    <property type="project" value="UniProtKB-UniRule"/>
</dbReference>
<sequence>MDKYEVGSKLGSGGFATVYLGRRKADGKTVAIKKIECENFDDANQALTEGKMLLELDHPHVVRYYDFFLHQEKTGVGGRPKMFVVLVMSYAPNGDLFNKLERAHREQKHIPEETIRKWLLQLLQALEYVGHKRIIHRDVKLANVLLDGDTLKLADFGIAKVMHAKFAQTIVGGTPCYMAPELLYKEKYDTKSDMWSLGCLVWELSTRSLLSQSKGVLGAQVLKDPSRLRDMWAKMEQCGRSHELIDAVKKMLMPELAERVSARSLLESPLFARRKQAAPQQTLGLGRAAGDATLAQQPPQQQQQQQQPQQAYAPQHQNPPAQRPPAREREAPAAPPPGGKEVEDLCGEADRFQQSRDYERAERCFRKALAINPRHCRSLCNYAYMLHVGKRDYAKSEELYRRALLLEPNRTATLCNYAYLLHSDKRMGEAREVFLRAYDTNPEHPWVRSNQHLFA</sequence>
<evidence type="ECO:0000256" key="9">
    <source>
        <dbReference type="PROSITE-ProRule" id="PRU00339"/>
    </source>
</evidence>
<evidence type="ECO:0000256" key="3">
    <source>
        <dbReference type="ARBA" id="ARBA00022679"/>
    </source>
</evidence>
<organism evidence="14">
    <name type="scientific">Hemiselmis tepida</name>
    <dbReference type="NCBI Taxonomy" id="464990"/>
    <lineage>
        <taxon>Eukaryota</taxon>
        <taxon>Cryptophyceae</taxon>
        <taxon>Cryptomonadales</taxon>
        <taxon>Hemiselmidaceae</taxon>
        <taxon>Hemiselmis</taxon>
    </lineage>
</organism>
<dbReference type="Pfam" id="PF13181">
    <property type="entry name" value="TPR_8"/>
    <property type="match status" value="1"/>
</dbReference>
<dbReference type="Gene3D" id="1.25.40.10">
    <property type="entry name" value="Tetratricopeptide repeat domain"/>
    <property type="match status" value="1"/>
</dbReference>
<evidence type="ECO:0000256" key="11">
    <source>
        <dbReference type="RuleBase" id="RU000304"/>
    </source>
</evidence>
<dbReference type="EC" id="2.7.11.1" evidence="1"/>
<keyword evidence="2 11" id="KW-0723">Serine/threonine-protein kinase</keyword>
<evidence type="ECO:0000256" key="5">
    <source>
        <dbReference type="ARBA" id="ARBA00022777"/>
    </source>
</evidence>
<evidence type="ECO:0000259" key="13">
    <source>
        <dbReference type="PROSITE" id="PS50011"/>
    </source>
</evidence>
<comment type="catalytic activity">
    <reaction evidence="7">
        <text>L-threonyl-[protein] + ATP = O-phospho-L-threonyl-[protein] + ADP + H(+)</text>
        <dbReference type="Rhea" id="RHEA:46608"/>
        <dbReference type="Rhea" id="RHEA-COMP:11060"/>
        <dbReference type="Rhea" id="RHEA-COMP:11605"/>
        <dbReference type="ChEBI" id="CHEBI:15378"/>
        <dbReference type="ChEBI" id="CHEBI:30013"/>
        <dbReference type="ChEBI" id="CHEBI:30616"/>
        <dbReference type="ChEBI" id="CHEBI:61977"/>
        <dbReference type="ChEBI" id="CHEBI:456216"/>
        <dbReference type="EC" id="2.7.11.1"/>
    </reaction>
</comment>
<dbReference type="SMART" id="SM00028">
    <property type="entry name" value="TPR"/>
    <property type="match status" value="3"/>
</dbReference>
<dbReference type="SMART" id="SM00220">
    <property type="entry name" value="S_TKc"/>
    <property type="match status" value="1"/>
</dbReference>
<dbReference type="PROSITE" id="PS00107">
    <property type="entry name" value="PROTEIN_KINASE_ATP"/>
    <property type="match status" value="1"/>
</dbReference>
<dbReference type="SUPFAM" id="SSF56112">
    <property type="entry name" value="Protein kinase-like (PK-like)"/>
    <property type="match status" value="1"/>
</dbReference>
<dbReference type="PANTHER" id="PTHR44899">
    <property type="entry name" value="CAMK FAMILY PROTEIN KINASE"/>
    <property type="match status" value="1"/>
</dbReference>
<dbReference type="PANTHER" id="PTHR44899:SF3">
    <property type="entry name" value="SERINE_THREONINE-PROTEIN KINASE NEK1"/>
    <property type="match status" value="1"/>
</dbReference>
<reference evidence="14" key="1">
    <citation type="submission" date="2021-01" db="EMBL/GenBank/DDBJ databases">
        <authorList>
            <person name="Corre E."/>
            <person name="Pelletier E."/>
            <person name="Niang G."/>
            <person name="Scheremetjew M."/>
            <person name="Finn R."/>
            <person name="Kale V."/>
            <person name="Holt S."/>
            <person name="Cochrane G."/>
            <person name="Meng A."/>
            <person name="Brown T."/>
            <person name="Cohen L."/>
        </authorList>
    </citation>
    <scope>NUCLEOTIDE SEQUENCE</scope>
    <source>
        <strain evidence="14">CCMP443</strain>
    </source>
</reference>
<dbReference type="Pfam" id="PF13432">
    <property type="entry name" value="TPR_16"/>
    <property type="match status" value="1"/>
</dbReference>
<name>A0A7S0YWH6_9CRYP</name>
<evidence type="ECO:0000256" key="2">
    <source>
        <dbReference type="ARBA" id="ARBA00022527"/>
    </source>
</evidence>
<dbReference type="InterPro" id="IPR019734">
    <property type="entry name" value="TPR_rpt"/>
</dbReference>